<dbReference type="PANTHER" id="PTHR23320:SF128">
    <property type="entry name" value="MEMBRANE-SPANNING 4-DOMAINS SUBFAMILY A MEMBER 4A"/>
    <property type="match status" value="1"/>
</dbReference>
<proteinExistence type="inferred from homology"/>
<keyword evidence="5 7" id="KW-0472">Membrane</keyword>
<feature type="transmembrane region" description="Helical" evidence="7">
    <location>
        <begin position="130"/>
        <end position="153"/>
    </location>
</feature>
<keyword evidence="4 7" id="KW-1133">Transmembrane helix</keyword>
<dbReference type="GeneID" id="103110469"/>
<feature type="transmembrane region" description="Helical" evidence="7">
    <location>
        <begin position="99"/>
        <end position="118"/>
    </location>
</feature>
<evidence type="ECO:0000256" key="6">
    <source>
        <dbReference type="SAM" id="MobiDB-lite"/>
    </source>
</evidence>
<feature type="compositionally biased region" description="Polar residues" evidence="6">
    <location>
        <begin position="9"/>
        <end position="28"/>
    </location>
</feature>
<evidence type="ECO:0000313" key="9">
    <source>
        <dbReference type="RefSeq" id="XP_060032248.1"/>
    </source>
</evidence>
<evidence type="ECO:0000256" key="2">
    <source>
        <dbReference type="ARBA" id="ARBA00009565"/>
    </source>
</evidence>
<feature type="transmembrane region" description="Helical" evidence="7">
    <location>
        <begin position="173"/>
        <end position="194"/>
    </location>
</feature>
<dbReference type="Proteomes" id="UP001652624">
    <property type="component" value="Chromosome 17"/>
</dbReference>
<evidence type="ECO:0000256" key="3">
    <source>
        <dbReference type="ARBA" id="ARBA00022692"/>
    </source>
</evidence>
<comment type="similarity">
    <text evidence="2">Belongs to the MS4A family.</text>
</comment>
<dbReference type="InterPro" id="IPR007237">
    <property type="entry name" value="CD20-like"/>
</dbReference>
<dbReference type="InterPro" id="IPR030417">
    <property type="entry name" value="MS4A"/>
</dbReference>
<evidence type="ECO:0000256" key="4">
    <source>
        <dbReference type="ARBA" id="ARBA00022989"/>
    </source>
</evidence>
<feature type="transmembrane region" description="Helical" evidence="7">
    <location>
        <begin position="61"/>
        <end position="87"/>
    </location>
</feature>
<name>A0ABM3W6P1_ERIEU</name>
<dbReference type="PANTHER" id="PTHR23320">
    <property type="entry name" value="MEMBRANE-SPANNING 4-DOMAINS SUBFAMILY A MS4A -RELATED"/>
    <property type="match status" value="1"/>
</dbReference>
<comment type="subcellular location">
    <subcellularLocation>
        <location evidence="1">Membrane</location>
        <topology evidence="1">Multi-pass membrane protein</topology>
    </subcellularLocation>
</comment>
<evidence type="ECO:0000256" key="5">
    <source>
        <dbReference type="ARBA" id="ARBA00023136"/>
    </source>
</evidence>
<protein>
    <submittedName>
        <fullName evidence="9">Membrane-spanning 4-domains subfamily A member 4A isoform X1</fullName>
    </submittedName>
</protein>
<organism evidence="8 9">
    <name type="scientific">Erinaceus europaeus</name>
    <name type="common">Western European hedgehog</name>
    <dbReference type="NCBI Taxonomy" id="9365"/>
    <lineage>
        <taxon>Eukaryota</taxon>
        <taxon>Metazoa</taxon>
        <taxon>Chordata</taxon>
        <taxon>Craniata</taxon>
        <taxon>Vertebrata</taxon>
        <taxon>Euteleostomi</taxon>
        <taxon>Mammalia</taxon>
        <taxon>Eutheria</taxon>
        <taxon>Laurasiatheria</taxon>
        <taxon>Eulipotyphla</taxon>
        <taxon>Erinaceidae</taxon>
        <taxon>Erinaceinae</taxon>
        <taxon>Erinaceus</taxon>
    </lineage>
</organism>
<keyword evidence="8" id="KW-1185">Reference proteome</keyword>
<sequence length="247" mass="26443">MCIPGAPSLRTSSAAMTTMQGTEQDTGVTGSTGYHMGQPIALHPYLWKGLAEKFLKGEPKVLGVVQIVIALMNFSFGVITMSVTITYHGQYPFSVYTCYTIWGSVMFIVSGSLSIGAGKRTTKGMVRGSLGVNITSSIFAAIGIIFMAISLHIYSFHPYICYGTKMQEDCAMVVSIITGLEFLVLILSILEFCIAVSLSAFGCRVTCCNPGGVVLIMPSNSHMAESSPSAPFMDYSTPAIVQQKNVP</sequence>
<reference evidence="9" key="1">
    <citation type="submission" date="2025-08" db="UniProtKB">
        <authorList>
            <consortium name="RefSeq"/>
        </authorList>
    </citation>
    <scope>IDENTIFICATION</scope>
</reference>
<evidence type="ECO:0000313" key="8">
    <source>
        <dbReference type="Proteomes" id="UP001652624"/>
    </source>
</evidence>
<evidence type="ECO:0000256" key="1">
    <source>
        <dbReference type="ARBA" id="ARBA00004141"/>
    </source>
</evidence>
<feature type="region of interest" description="Disordered" evidence="6">
    <location>
        <begin position="1"/>
        <end position="28"/>
    </location>
</feature>
<keyword evidence="3 7" id="KW-0812">Transmembrane</keyword>
<dbReference type="RefSeq" id="XP_060032248.1">
    <property type="nucleotide sequence ID" value="XM_060176265.1"/>
</dbReference>
<gene>
    <name evidence="9" type="primary">LOC103110469</name>
</gene>
<accession>A0ABM3W6P1</accession>
<evidence type="ECO:0000256" key="7">
    <source>
        <dbReference type="SAM" id="Phobius"/>
    </source>
</evidence>
<dbReference type="Pfam" id="PF04103">
    <property type="entry name" value="CD20"/>
    <property type="match status" value="1"/>
</dbReference>